<dbReference type="InterPro" id="IPR027417">
    <property type="entry name" value="P-loop_NTPase"/>
</dbReference>
<dbReference type="GO" id="GO:0005524">
    <property type="term" value="F:ATP binding"/>
    <property type="evidence" value="ECO:0007669"/>
    <property type="project" value="UniProtKB-KW"/>
</dbReference>
<keyword evidence="4 7" id="KW-0067">ATP-binding</keyword>
<dbReference type="PROSITE" id="PS50893">
    <property type="entry name" value="ABC_TRANSPORTER_2"/>
    <property type="match status" value="1"/>
</dbReference>
<keyword evidence="2" id="KW-0813">Transport</keyword>
<comment type="similarity">
    <text evidence="1">Belongs to the ABC transporter superfamily.</text>
</comment>
<dbReference type="GeneID" id="56030045"/>
<keyword evidence="8" id="KW-1185">Reference proteome</keyword>
<dbReference type="SMART" id="SM00382">
    <property type="entry name" value="AAA"/>
    <property type="match status" value="1"/>
</dbReference>
<dbReference type="SUPFAM" id="SSF52540">
    <property type="entry name" value="P-loop containing nucleoside triphosphate hydrolases"/>
    <property type="match status" value="1"/>
</dbReference>
<dbReference type="OrthoDB" id="97750at2157"/>
<evidence type="ECO:0000256" key="4">
    <source>
        <dbReference type="ARBA" id="ARBA00022840"/>
    </source>
</evidence>
<reference evidence="7 8" key="1">
    <citation type="submission" date="2020-07" db="EMBL/GenBank/DDBJ databases">
        <title>Gai3-2, isolated from salt lake.</title>
        <authorList>
            <person name="Cui H."/>
            <person name="Shi X."/>
        </authorList>
    </citation>
    <scope>NUCLEOTIDE SEQUENCE [LARGE SCALE GENOMIC DNA]</scope>
    <source>
        <strain evidence="7 8">Gai3-2</strain>
    </source>
</reference>
<accession>A0A7D5K2A4</accession>
<dbReference type="Pfam" id="PF00005">
    <property type="entry name" value="ABC_tran"/>
    <property type="match status" value="1"/>
</dbReference>
<dbReference type="InterPro" id="IPR017871">
    <property type="entry name" value="ABC_transporter-like_CS"/>
</dbReference>
<feature type="domain" description="ABC transporter" evidence="6">
    <location>
        <begin position="4"/>
        <end position="236"/>
    </location>
</feature>
<protein>
    <submittedName>
        <fullName evidence="7">ABC transporter ATP-binding protein</fullName>
    </submittedName>
</protein>
<evidence type="ECO:0000256" key="2">
    <source>
        <dbReference type="ARBA" id="ARBA00022448"/>
    </source>
</evidence>
<dbReference type="EMBL" id="CP058529">
    <property type="protein sequence ID" value="QLG28661.1"/>
    <property type="molecule type" value="Genomic_DNA"/>
</dbReference>
<evidence type="ECO:0000256" key="3">
    <source>
        <dbReference type="ARBA" id="ARBA00022741"/>
    </source>
</evidence>
<dbReference type="InterPro" id="IPR003439">
    <property type="entry name" value="ABC_transporter-like_ATP-bd"/>
</dbReference>
<gene>
    <name evidence="7" type="ORF">HUG10_14390</name>
</gene>
<dbReference type="PROSITE" id="PS00211">
    <property type="entry name" value="ABC_TRANSPORTER_1"/>
    <property type="match status" value="1"/>
</dbReference>
<dbReference type="Gene3D" id="3.40.50.300">
    <property type="entry name" value="P-loop containing nucleotide triphosphate hydrolases"/>
    <property type="match status" value="1"/>
</dbReference>
<name>A0A7D5K2A4_9EURY</name>
<dbReference type="RefSeq" id="WP_179170235.1">
    <property type="nucleotide sequence ID" value="NZ_CP058529.1"/>
</dbReference>
<dbReference type="GO" id="GO:0015658">
    <property type="term" value="F:branched-chain amino acid transmembrane transporter activity"/>
    <property type="evidence" value="ECO:0007669"/>
    <property type="project" value="TreeGrafter"/>
</dbReference>
<dbReference type="KEGG" id="halg:HUG10_14390"/>
<keyword evidence="3" id="KW-0547">Nucleotide-binding</keyword>
<dbReference type="GO" id="GO:0015807">
    <property type="term" value="P:L-amino acid transport"/>
    <property type="evidence" value="ECO:0007669"/>
    <property type="project" value="TreeGrafter"/>
</dbReference>
<dbReference type="PANTHER" id="PTHR43820:SF7">
    <property type="entry name" value="BRANCHED-CHAIN AMINO ACID TRANSPORT ATP-BINDING PROTEIN LIVF-RELATED"/>
    <property type="match status" value="1"/>
</dbReference>
<dbReference type="PANTHER" id="PTHR43820">
    <property type="entry name" value="HIGH-AFFINITY BRANCHED-CHAIN AMINO ACID TRANSPORT ATP-BINDING PROTEIN LIVF"/>
    <property type="match status" value="1"/>
</dbReference>
<dbReference type="Proteomes" id="UP000509750">
    <property type="component" value="Chromosome"/>
</dbReference>
<proteinExistence type="inferred from homology"/>
<evidence type="ECO:0000313" key="8">
    <source>
        <dbReference type="Proteomes" id="UP000509750"/>
    </source>
</evidence>
<keyword evidence="5" id="KW-0029">Amino-acid transport</keyword>
<dbReference type="GO" id="GO:0016887">
    <property type="term" value="F:ATP hydrolysis activity"/>
    <property type="evidence" value="ECO:0007669"/>
    <property type="project" value="InterPro"/>
</dbReference>
<sequence length="239" mass="27180">MSLIELHEVDTGYEENQVLYDLSMRIEPDRVNCIIGPNGSGKSTTLKAIYGLIDVWDGTISIRDEDVTNCHPRDVLERGVVMLPQDGNVFPEMTVKENLRIGGYLIDDDEVLERRYEQVYDMFPVLEEKRGQRADQLSGGQQMMVAFGRAMMPDPDILLLDEPSAGLAPDLVADVFEQVELLKDQGEDMIIVEQNVRAMLEIADYVYVLDQGRLEFEGETEQLRDESDIMEMYIGERHG</sequence>
<evidence type="ECO:0000256" key="1">
    <source>
        <dbReference type="ARBA" id="ARBA00005417"/>
    </source>
</evidence>
<evidence type="ECO:0000313" key="7">
    <source>
        <dbReference type="EMBL" id="QLG28661.1"/>
    </source>
</evidence>
<dbReference type="InterPro" id="IPR003593">
    <property type="entry name" value="AAA+_ATPase"/>
</dbReference>
<dbReference type="AlphaFoldDB" id="A0A7D5K2A4"/>
<dbReference type="CDD" id="cd03224">
    <property type="entry name" value="ABC_TM1139_LivF_branched"/>
    <property type="match status" value="1"/>
</dbReference>
<dbReference type="InterPro" id="IPR052156">
    <property type="entry name" value="BCAA_Transport_ATP-bd_LivF"/>
</dbReference>
<organism evidence="7 8">
    <name type="scientific">Halorarum halophilum</name>
    <dbReference type="NCBI Taxonomy" id="2743090"/>
    <lineage>
        <taxon>Archaea</taxon>
        <taxon>Methanobacteriati</taxon>
        <taxon>Methanobacteriota</taxon>
        <taxon>Stenosarchaea group</taxon>
        <taxon>Halobacteria</taxon>
        <taxon>Halobacteriales</taxon>
        <taxon>Haloferacaceae</taxon>
        <taxon>Halorarum</taxon>
    </lineage>
</organism>
<evidence type="ECO:0000259" key="6">
    <source>
        <dbReference type="PROSITE" id="PS50893"/>
    </source>
</evidence>
<evidence type="ECO:0000256" key="5">
    <source>
        <dbReference type="ARBA" id="ARBA00022970"/>
    </source>
</evidence>